<reference evidence="3" key="1">
    <citation type="submission" date="2013-03" db="EMBL/GenBank/DDBJ databases">
        <title>The Genome Sequence of Anopheles dirus WRAIR2.</title>
        <authorList>
            <consortium name="The Broad Institute Genomics Platform"/>
            <person name="Neafsey D.E."/>
            <person name="Walton C."/>
            <person name="Walker B."/>
            <person name="Young S.K."/>
            <person name="Zeng Q."/>
            <person name="Gargeya S."/>
            <person name="Fitzgerald M."/>
            <person name="Haas B."/>
            <person name="Abouelleil A."/>
            <person name="Allen A.W."/>
            <person name="Alvarado L."/>
            <person name="Arachchi H.M."/>
            <person name="Berlin A.M."/>
            <person name="Chapman S.B."/>
            <person name="Gainer-Dewar J."/>
            <person name="Goldberg J."/>
            <person name="Griggs A."/>
            <person name="Gujja S."/>
            <person name="Hansen M."/>
            <person name="Howarth C."/>
            <person name="Imamovic A."/>
            <person name="Ireland A."/>
            <person name="Larimer J."/>
            <person name="McCowan C."/>
            <person name="Murphy C."/>
            <person name="Pearson M."/>
            <person name="Poon T.W."/>
            <person name="Priest M."/>
            <person name="Roberts A."/>
            <person name="Saif S."/>
            <person name="Shea T."/>
            <person name="Sisk P."/>
            <person name="Sykes S."/>
            <person name="Wortman J."/>
            <person name="Nusbaum C."/>
            <person name="Birren B."/>
        </authorList>
    </citation>
    <scope>NUCLEOTIDE SEQUENCE [LARGE SCALE GENOMIC DNA]</scope>
    <source>
        <strain evidence="3">WRAIR2</strain>
    </source>
</reference>
<organism evidence="2 3">
    <name type="scientific">Anopheles dirus</name>
    <dbReference type="NCBI Taxonomy" id="7168"/>
    <lineage>
        <taxon>Eukaryota</taxon>
        <taxon>Metazoa</taxon>
        <taxon>Ecdysozoa</taxon>
        <taxon>Arthropoda</taxon>
        <taxon>Hexapoda</taxon>
        <taxon>Insecta</taxon>
        <taxon>Pterygota</taxon>
        <taxon>Neoptera</taxon>
        <taxon>Endopterygota</taxon>
        <taxon>Diptera</taxon>
        <taxon>Nematocera</taxon>
        <taxon>Culicoidea</taxon>
        <taxon>Culicidae</taxon>
        <taxon>Anophelinae</taxon>
        <taxon>Anopheles</taxon>
    </lineage>
</organism>
<evidence type="ECO:0000313" key="2">
    <source>
        <dbReference type="EnsemblMetazoa" id="ADIR002902-PA"/>
    </source>
</evidence>
<evidence type="ECO:0000313" key="3">
    <source>
        <dbReference type="Proteomes" id="UP000075884"/>
    </source>
</evidence>
<evidence type="ECO:0000256" key="1">
    <source>
        <dbReference type="SAM" id="SignalP"/>
    </source>
</evidence>
<name>A0A182N5I3_9DIPT</name>
<dbReference type="EnsemblMetazoa" id="ADIR002902-RA">
    <property type="protein sequence ID" value="ADIR002902-PA"/>
    <property type="gene ID" value="ADIR002902"/>
</dbReference>
<evidence type="ECO:0008006" key="4">
    <source>
        <dbReference type="Google" id="ProtNLM"/>
    </source>
</evidence>
<dbReference type="AlphaFoldDB" id="A0A182N5I3"/>
<keyword evidence="1" id="KW-0732">Signal</keyword>
<protein>
    <recommendedName>
        <fullName evidence="4">Clip domain-containing protein</fullName>
    </recommendedName>
</protein>
<accession>A0A182N5I3</accession>
<feature type="signal peptide" evidence="1">
    <location>
        <begin position="1"/>
        <end position="29"/>
    </location>
</feature>
<dbReference type="VEuPathDB" id="VectorBase:ADIR002902"/>
<reference evidence="2" key="2">
    <citation type="submission" date="2020-05" db="UniProtKB">
        <authorList>
            <consortium name="EnsemblMetazoa"/>
        </authorList>
    </citation>
    <scope>IDENTIFICATION</scope>
    <source>
        <strain evidence="2">WRAIR2</strain>
    </source>
</reference>
<dbReference type="Proteomes" id="UP000075884">
    <property type="component" value="Unassembled WGS sequence"/>
</dbReference>
<keyword evidence="3" id="KW-1185">Reference proteome</keyword>
<proteinExistence type="predicted"/>
<feature type="chain" id="PRO_5008129407" description="Clip domain-containing protein" evidence="1">
    <location>
        <begin position="30"/>
        <end position="123"/>
    </location>
</feature>
<sequence>MRVFPKLLPGTVFCFLLVVVLLLLGSGSAAGQQPPNDGDFVFPEVDDLGIGDPCTVQPSPEVPYVRQGICQRARDCAWFVSRLILEKFDIKRDVCYFEVHEPVVCCVEIKQSAKEELDQSNLI</sequence>